<sequence>MVDRRQFIKAAGATGVTGMAGLSGCMGGGGGTTVSILTWTGYDGVNDQIEEALEDVTLDVSVADGSANMFSTVNAGGGEEYDIVIPNNEYVPRFIDADLAAPVDMDVMTNFDALYPTFQSAAEGQFADSGDVYGVPVQFGWYAYGYDSSVLPEDHEHSYEVLFSEEIEGVDLTGSITLYDGYYKSIMATGLALGYTEAFEGDTVSFTDEQLTTIEETLTEFKPNLLGFIHDEETLTQDYQNGNIIVSFANRSTHVGIMNDYDPLEFSQPAEEELTWFEGAIVTAGSENKEAAFQVLNEYISPETGAALSENRNIMNTSQDAMDNIETESLQIEPGVLEGMIPFKPAERDEAWIEMFERVKNA</sequence>
<dbReference type="InterPro" id="IPR006059">
    <property type="entry name" value="SBP"/>
</dbReference>
<evidence type="ECO:0000313" key="3">
    <source>
        <dbReference type="Proteomes" id="UP000323537"/>
    </source>
</evidence>
<reference evidence="2 3" key="1">
    <citation type="submission" date="2016-10" db="EMBL/GenBank/DDBJ databases">
        <authorList>
            <person name="Varghese N."/>
            <person name="Submissions S."/>
        </authorList>
    </citation>
    <scope>NUCLEOTIDE SEQUENCE [LARGE SCALE GENOMIC DNA]</scope>
    <source>
        <strain evidence="2 3">CGMCC 1.6377</strain>
    </source>
</reference>
<dbReference type="Proteomes" id="UP000323537">
    <property type="component" value="Unassembled WGS sequence"/>
</dbReference>
<dbReference type="PROSITE" id="PS51257">
    <property type="entry name" value="PROKAR_LIPOPROTEIN"/>
    <property type="match status" value="1"/>
</dbReference>
<dbReference type="EMBL" id="FOPZ01000018">
    <property type="protein sequence ID" value="SFH68889.1"/>
    <property type="molecule type" value="Genomic_DNA"/>
</dbReference>
<dbReference type="AlphaFoldDB" id="A0A1I3C3X5"/>
<proteinExistence type="predicted"/>
<name>A0A1I3C3X5_9EURY</name>
<keyword evidence="1" id="KW-0732">Signal</keyword>
<keyword evidence="3" id="KW-1185">Reference proteome</keyword>
<dbReference type="Gene3D" id="3.40.190.10">
    <property type="entry name" value="Periplasmic binding protein-like II"/>
    <property type="match status" value="2"/>
</dbReference>
<dbReference type="PANTHER" id="PTHR30222">
    <property type="entry name" value="SPERMIDINE/PUTRESCINE-BINDING PERIPLASMIC PROTEIN"/>
    <property type="match status" value="1"/>
</dbReference>
<dbReference type="PANTHER" id="PTHR30222:SF17">
    <property type="entry name" value="SPERMIDINE_PUTRESCINE-BINDING PERIPLASMIC PROTEIN"/>
    <property type="match status" value="1"/>
</dbReference>
<dbReference type="Pfam" id="PF13416">
    <property type="entry name" value="SBP_bac_8"/>
    <property type="match status" value="1"/>
</dbReference>
<protein>
    <submittedName>
        <fullName evidence="2">Spermidine/putrescine transport system substrate-binding protein</fullName>
    </submittedName>
</protein>
<dbReference type="SUPFAM" id="SSF53850">
    <property type="entry name" value="Periplasmic binding protein-like II"/>
    <property type="match status" value="1"/>
</dbReference>
<accession>A0A1I3C3X5</accession>
<gene>
    <name evidence="2" type="ORF">SAMN04488066_11820</name>
</gene>
<evidence type="ECO:0000256" key="1">
    <source>
        <dbReference type="ARBA" id="ARBA00022729"/>
    </source>
</evidence>
<organism evidence="2 3">
    <name type="scientific">Halorubrum aquaticum</name>
    <dbReference type="NCBI Taxonomy" id="387340"/>
    <lineage>
        <taxon>Archaea</taxon>
        <taxon>Methanobacteriati</taxon>
        <taxon>Methanobacteriota</taxon>
        <taxon>Stenosarchaea group</taxon>
        <taxon>Halobacteria</taxon>
        <taxon>Halobacteriales</taxon>
        <taxon>Haloferacaceae</taxon>
        <taxon>Halorubrum</taxon>
    </lineage>
</organism>
<evidence type="ECO:0000313" key="2">
    <source>
        <dbReference type="EMBL" id="SFH68889.1"/>
    </source>
</evidence>